<keyword evidence="8" id="KW-0378">Hydrolase</keyword>
<dbReference type="InterPro" id="IPR008979">
    <property type="entry name" value="Galactose-bd-like_sf"/>
</dbReference>
<dbReference type="PANTHER" id="PTHR12143:SF39">
    <property type="entry name" value="SECRETED PROTEIN"/>
    <property type="match status" value="1"/>
</dbReference>
<evidence type="ECO:0000259" key="7">
    <source>
        <dbReference type="Pfam" id="PF24135"/>
    </source>
</evidence>
<name>A0A0C1IU78_9BACT</name>
<dbReference type="STRING" id="1349421.OI18_13305"/>
<accession>A0A0C1IU78</accession>
<dbReference type="RefSeq" id="WP_039140502.1">
    <property type="nucleotide sequence ID" value="NZ_JSVC01000015.1"/>
</dbReference>
<dbReference type="GO" id="GO:0030246">
    <property type="term" value="F:carbohydrate binding"/>
    <property type="evidence" value="ECO:0007669"/>
    <property type="project" value="InterPro"/>
</dbReference>
<sequence>MQKRKLLKSAFVVLLLCCCCFVYAGPGSIANKASVTASSETAGKGSAVNVTDGIIRTDGLGEWVAKTSVTFWGYIDYPWIQLDWQKPQSINKIILYDRVAESSHNAGGTLIFSNGTRIPVFEIPNNGAPRVVYFPDQLITWVRFETTDANGSNIGLSELEVFPSPTQFADPVSWVDPYIESARGRYFYFVTGSQPFGMISAAPLTRNKNQYGGGYNYNSTEVLGFPQVHCWMLAGITLMPTTGPVNPSNGEQGWKSKFSHDAEIVQPGYHRMYLDDYNLWVEQTAGDRVSFYRFTYTKEAITDILVNLGGYVSTATMTDARVEKVTNTRIEGSVNTTGRLWGGPENVRIYFAIEFEKPFEKLNGWDSKQVLADVKSLIGTAEKTAKNSGAMSYYDAPTTGVSAQYHVKAGETVQVKVAVSYTNVENARLNLQSESNHWNFDQLREASQQEWNEMLGRIDVKGGSADQKKKFYTDLWHVLLGRHKLDDVSGDYPDNTEGERRGSFTLNKFKLRTLPKDRNGKVKFHMYNSDAFWLTQWNLNVLWGLAWPEVLDDFAASLIQYAENGKLLPRGPCGGGYSYIMTGCPATNLITCAYQKDLLTKKPVLTAYEVMKQNHAPGGMMGAKDEMEFYIKNGYYPSNAGITVEIAFQDWALAQMAQRLGMKKDAAYFMQRSQGWTKLFDPEQKLIFPKTKEGAWLHKNPLDGHGWVEANAWQATWSVSHGINQLASMMGGTDTLCKMLNYAFEKAKDQDFVFGYSSGYVSYANQPGCSNAHVFSYAGRPDLTQYWVRRVNEQAYGAVTPDKGYGGHDEDQGQMGGVSALTSIGLFSLDGNTSIDPNYDITSPVFDEIVIRLNNDYYPGKQFVIKTYNNSKANCYIQRASLNGKEHNQFFFSHSDFRKGGVLELWMGAEPGASWGKALSKKMNKLTKK</sequence>
<keyword evidence="3" id="KW-0106">Calcium</keyword>
<dbReference type="Gene3D" id="3.30.2080.10">
    <property type="entry name" value="GH92 mannosidase domain"/>
    <property type="match status" value="1"/>
</dbReference>
<dbReference type="PANTHER" id="PTHR12143">
    <property type="entry name" value="PEPTIDE N-GLYCANASE PNGASE -RELATED"/>
    <property type="match status" value="1"/>
</dbReference>
<keyword evidence="9" id="KW-1185">Reference proteome</keyword>
<dbReference type="GO" id="GO:0006516">
    <property type="term" value="P:glycoprotein catabolic process"/>
    <property type="evidence" value="ECO:0007669"/>
    <property type="project" value="TreeGrafter"/>
</dbReference>
<evidence type="ECO:0000256" key="1">
    <source>
        <dbReference type="ARBA" id="ARBA00001913"/>
    </source>
</evidence>
<dbReference type="AlphaFoldDB" id="A0A0C1IU78"/>
<organism evidence="8 9">
    <name type="scientific">Flavihumibacter solisilvae</name>
    <dbReference type="NCBI Taxonomy" id="1349421"/>
    <lineage>
        <taxon>Bacteria</taxon>
        <taxon>Pseudomonadati</taxon>
        <taxon>Bacteroidota</taxon>
        <taxon>Chitinophagia</taxon>
        <taxon>Chitinophagales</taxon>
        <taxon>Chitinophagaceae</taxon>
        <taxon>Flavihumibacter</taxon>
    </lineage>
</organism>
<evidence type="ECO:0000259" key="5">
    <source>
        <dbReference type="Pfam" id="PF07971"/>
    </source>
</evidence>
<dbReference type="SUPFAM" id="SSF48208">
    <property type="entry name" value="Six-hairpin glycosidases"/>
    <property type="match status" value="1"/>
</dbReference>
<comment type="subunit">
    <text evidence="2">Monomer.</text>
</comment>
<evidence type="ECO:0000256" key="2">
    <source>
        <dbReference type="ARBA" id="ARBA00011245"/>
    </source>
</evidence>
<comment type="cofactor">
    <cofactor evidence="1">
        <name>Ca(2+)</name>
        <dbReference type="ChEBI" id="CHEBI:29108"/>
    </cofactor>
</comment>
<dbReference type="InterPro" id="IPR012939">
    <property type="entry name" value="Glyco_hydro_92"/>
</dbReference>
<dbReference type="Gene3D" id="1.20.1610.10">
    <property type="entry name" value="alpha-1,2-mannosidases domains"/>
    <property type="match status" value="1"/>
</dbReference>
<evidence type="ECO:0000313" key="8">
    <source>
        <dbReference type="EMBL" id="KIC93999.1"/>
    </source>
</evidence>
<dbReference type="NCBIfam" id="TIGR01180">
    <property type="entry name" value="aman2_put"/>
    <property type="match status" value="1"/>
</dbReference>
<dbReference type="Pfam" id="PF07971">
    <property type="entry name" value="Glyco_hydro_92"/>
    <property type="match status" value="1"/>
</dbReference>
<dbReference type="OrthoDB" id="9758101at2"/>
<proteinExistence type="predicted"/>
<dbReference type="EMBL" id="JSVC01000015">
    <property type="protein sequence ID" value="KIC93999.1"/>
    <property type="molecule type" value="Genomic_DNA"/>
</dbReference>
<dbReference type="InterPro" id="IPR050883">
    <property type="entry name" value="PNGase"/>
</dbReference>
<comment type="caution">
    <text evidence="8">The sequence shown here is derived from an EMBL/GenBank/DDBJ whole genome shotgun (WGS) entry which is preliminary data.</text>
</comment>
<dbReference type="InterPro" id="IPR055826">
    <property type="entry name" value="DUF7402"/>
</dbReference>
<feature type="domain" description="Glycosyl hydrolase family 92" evidence="5">
    <location>
        <begin position="426"/>
        <end position="908"/>
    </location>
</feature>
<dbReference type="Proteomes" id="UP000031408">
    <property type="component" value="Unassembled WGS sequence"/>
</dbReference>
<dbReference type="InterPro" id="IPR014718">
    <property type="entry name" value="GH-type_carb-bd"/>
</dbReference>
<feature type="domain" description="DUF7402" evidence="7">
    <location>
        <begin position="29"/>
        <end position="162"/>
    </location>
</feature>
<dbReference type="Pfam" id="PF24135">
    <property type="entry name" value="DUF7402"/>
    <property type="match status" value="1"/>
</dbReference>
<feature type="chain" id="PRO_5002134305" evidence="4">
    <location>
        <begin position="25"/>
        <end position="929"/>
    </location>
</feature>
<dbReference type="GO" id="GO:0000224">
    <property type="term" value="F:peptide-N4-(N-acetyl-beta-glucosaminyl)asparagine amidase activity"/>
    <property type="evidence" value="ECO:0007669"/>
    <property type="project" value="TreeGrafter"/>
</dbReference>
<dbReference type="Gene3D" id="2.70.98.10">
    <property type="match status" value="1"/>
</dbReference>
<dbReference type="GO" id="GO:0005975">
    <property type="term" value="P:carbohydrate metabolic process"/>
    <property type="evidence" value="ECO:0007669"/>
    <property type="project" value="InterPro"/>
</dbReference>
<reference evidence="8 9" key="1">
    <citation type="submission" date="2014-11" db="EMBL/GenBank/DDBJ databases">
        <title>Genome sequence of Flavihumibacter solisilvae 3-3.</title>
        <authorList>
            <person name="Zhou G."/>
            <person name="Li M."/>
            <person name="Wang G."/>
        </authorList>
    </citation>
    <scope>NUCLEOTIDE SEQUENCE [LARGE SCALE GENOMIC DNA]</scope>
    <source>
        <strain evidence="8 9">3-3</strain>
    </source>
</reference>
<dbReference type="SUPFAM" id="SSF49785">
    <property type="entry name" value="Galactose-binding domain-like"/>
    <property type="match status" value="1"/>
</dbReference>
<feature type="domain" description="Glycosyl hydrolase family 92 N-terminal" evidence="6">
    <location>
        <begin position="174"/>
        <end position="420"/>
    </location>
</feature>
<evidence type="ECO:0000256" key="3">
    <source>
        <dbReference type="ARBA" id="ARBA00022837"/>
    </source>
</evidence>
<dbReference type="InterPro" id="IPR008928">
    <property type="entry name" value="6-hairpin_glycosidase_sf"/>
</dbReference>
<feature type="signal peptide" evidence="4">
    <location>
        <begin position="1"/>
        <end position="24"/>
    </location>
</feature>
<keyword evidence="4" id="KW-0732">Signal</keyword>
<gene>
    <name evidence="8" type="ORF">OI18_13305</name>
</gene>
<evidence type="ECO:0000256" key="4">
    <source>
        <dbReference type="SAM" id="SignalP"/>
    </source>
</evidence>
<dbReference type="InterPro" id="IPR041371">
    <property type="entry name" value="GH92_N"/>
</dbReference>
<dbReference type="Gene3D" id="2.60.120.260">
    <property type="entry name" value="Galactose-binding domain-like"/>
    <property type="match status" value="1"/>
</dbReference>
<protein>
    <submittedName>
        <fullName evidence="8">Glycoside hydrolase</fullName>
    </submittedName>
</protein>
<evidence type="ECO:0000313" key="9">
    <source>
        <dbReference type="Proteomes" id="UP000031408"/>
    </source>
</evidence>
<dbReference type="Pfam" id="PF17678">
    <property type="entry name" value="Glyco_hydro_92N"/>
    <property type="match status" value="1"/>
</dbReference>
<dbReference type="Gene3D" id="1.20.1050.60">
    <property type="entry name" value="alpha-1,2-mannosidase"/>
    <property type="match status" value="1"/>
</dbReference>
<dbReference type="InterPro" id="IPR005887">
    <property type="entry name" value="GH92_a_mannosidase_put"/>
</dbReference>
<evidence type="ECO:0000259" key="6">
    <source>
        <dbReference type="Pfam" id="PF17678"/>
    </source>
</evidence>
<dbReference type="GO" id="GO:0005829">
    <property type="term" value="C:cytosol"/>
    <property type="evidence" value="ECO:0007669"/>
    <property type="project" value="TreeGrafter"/>
</dbReference>